<dbReference type="GO" id="GO:0005829">
    <property type="term" value="C:cytosol"/>
    <property type="evidence" value="ECO:0007669"/>
    <property type="project" value="TreeGrafter"/>
</dbReference>
<dbReference type="PANTHER" id="PTHR43766">
    <property type="entry name" value="TRYPTOPHAN--TRNA LIGASE, MITOCHONDRIAL"/>
    <property type="match status" value="1"/>
</dbReference>
<reference evidence="12" key="1">
    <citation type="submission" date="2017-04" db="EMBL/GenBank/DDBJ databases">
        <title>Finegoldia magna isolated from orthopedic joint implant-associated infections.</title>
        <authorList>
            <person name="Bjorklund S."/>
            <person name="Bruggemann H."/>
            <person name="Jensen A."/>
            <person name="Hellmark B."/>
            <person name="Soderquist B."/>
        </authorList>
    </citation>
    <scope>NUCLEOTIDE SEQUENCE [LARGE SCALE GENOMIC DNA]</scope>
    <source>
        <strain evidence="12">12T273</strain>
    </source>
</reference>
<evidence type="ECO:0000313" key="11">
    <source>
        <dbReference type="EMBL" id="OXZ33718.1"/>
    </source>
</evidence>
<dbReference type="Gene3D" id="1.10.240.10">
    <property type="entry name" value="Tyrosyl-Transfer RNA Synthetase"/>
    <property type="match status" value="1"/>
</dbReference>
<protein>
    <recommendedName>
        <fullName evidence="2 9">Tryptophan--tRNA ligase</fullName>
        <ecNumber evidence="2 9">6.1.1.2</ecNumber>
    </recommendedName>
</protein>
<dbReference type="PRINTS" id="PR01039">
    <property type="entry name" value="TRNASYNTHTRP"/>
</dbReference>
<evidence type="ECO:0000256" key="1">
    <source>
        <dbReference type="ARBA" id="ARBA00005594"/>
    </source>
</evidence>
<dbReference type="FunFam" id="3.40.50.620:FF:000094">
    <property type="entry name" value="Tryptophan--tRNA ligase"/>
    <property type="match status" value="1"/>
</dbReference>
<organism evidence="11 12">
    <name type="scientific">Finegoldia magna</name>
    <name type="common">Peptostreptococcus magnus</name>
    <dbReference type="NCBI Taxonomy" id="1260"/>
    <lineage>
        <taxon>Bacteria</taxon>
        <taxon>Bacillati</taxon>
        <taxon>Bacillota</taxon>
        <taxon>Tissierellia</taxon>
        <taxon>Tissierellales</taxon>
        <taxon>Peptoniphilaceae</taxon>
        <taxon>Finegoldia</taxon>
    </lineage>
</organism>
<evidence type="ECO:0000256" key="10">
    <source>
        <dbReference type="RuleBase" id="RU363036"/>
    </source>
</evidence>
<keyword evidence="7 10" id="KW-0030">Aminoacyl-tRNA synthetase</keyword>
<dbReference type="SUPFAM" id="SSF52374">
    <property type="entry name" value="Nucleotidylyl transferase"/>
    <property type="match status" value="1"/>
</dbReference>
<dbReference type="InterPro" id="IPR002306">
    <property type="entry name" value="Trp-tRNA-ligase"/>
</dbReference>
<proteinExistence type="inferred from homology"/>
<dbReference type="PROSITE" id="PS00178">
    <property type="entry name" value="AA_TRNA_LIGASE_I"/>
    <property type="match status" value="1"/>
</dbReference>
<dbReference type="EC" id="6.1.1.2" evidence="2 9"/>
<dbReference type="InterPro" id="IPR050203">
    <property type="entry name" value="Trp-tRNA_synthetase"/>
</dbReference>
<dbReference type="Proteomes" id="UP000215546">
    <property type="component" value="Unassembled WGS sequence"/>
</dbReference>
<keyword evidence="4 10" id="KW-0547">Nucleotide-binding</keyword>
<dbReference type="CDD" id="cd00806">
    <property type="entry name" value="TrpRS_core"/>
    <property type="match status" value="1"/>
</dbReference>
<dbReference type="GO" id="GO:0006436">
    <property type="term" value="P:tryptophanyl-tRNA aminoacylation"/>
    <property type="evidence" value="ECO:0007669"/>
    <property type="project" value="UniProtKB-UniRule"/>
</dbReference>
<gene>
    <name evidence="11" type="ORF">B9N55_02290</name>
</gene>
<dbReference type="PANTHER" id="PTHR43766:SF1">
    <property type="entry name" value="TRYPTOPHAN--TRNA LIGASE, MITOCHONDRIAL"/>
    <property type="match status" value="1"/>
</dbReference>
<keyword evidence="5 10" id="KW-0067">ATP-binding</keyword>
<keyword evidence="6 10" id="KW-0648">Protein biosynthesis</keyword>
<evidence type="ECO:0000256" key="2">
    <source>
        <dbReference type="ARBA" id="ARBA00013161"/>
    </source>
</evidence>
<evidence type="ECO:0000256" key="9">
    <source>
        <dbReference type="NCBIfam" id="TIGR00233"/>
    </source>
</evidence>
<evidence type="ECO:0000313" key="12">
    <source>
        <dbReference type="Proteomes" id="UP000215546"/>
    </source>
</evidence>
<dbReference type="InterPro" id="IPR014729">
    <property type="entry name" value="Rossmann-like_a/b/a_fold"/>
</dbReference>
<evidence type="ECO:0000256" key="6">
    <source>
        <dbReference type="ARBA" id="ARBA00022917"/>
    </source>
</evidence>
<dbReference type="EMBL" id="NDYE01000005">
    <property type="protein sequence ID" value="OXZ33718.1"/>
    <property type="molecule type" value="Genomic_DNA"/>
</dbReference>
<dbReference type="NCBIfam" id="TIGR00233">
    <property type="entry name" value="trpS"/>
    <property type="match status" value="1"/>
</dbReference>
<dbReference type="Gene3D" id="3.40.50.620">
    <property type="entry name" value="HUPs"/>
    <property type="match status" value="1"/>
</dbReference>
<dbReference type="InterPro" id="IPR001412">
    <property type="entry name" value="aa-tRNA-synth_I_CS"/>
</dbReference>
<accession>A0A233VMS2</accession>
<dbReference type="RefSeq" id="WP_094208128.1">
    <property type="nucleotide sequence ID" value="NZ_JAWFXD010000023.1"/>
</dbReference>
<evidence type="ECO:0000256" key="7">
    <source>
        <dbReference type="ARBA" id="ARBA00023146"/>
    </source>
</evidence>
<evidence type="ECO:0000256" key="3">
    <source>
        <dbReference type="ARBA" id="ARBA00022598"/>
    </source>
</evidence>
<evidence type="ECO:0000256" key="4">
    <source>
        <dbReference type="ARBA" id="ARBA00022741"/>
    </source>
</evidence>
<comment type="catalytic activity">
    <reaction evidence="8">
        <text>tRNA(Trp) + L-tryptophan + ATP = L-tryptophyl-tRNA(Trp) + AMP + diphosphate + H(+)</text>
        <dbReference type="Rhea" id="RHEA:24080"/>
        <dbReference type="Rhea" id="RHEA-COMP:9671"/>
        <dbReference type="Rhea" id="RHEA-COMP:9705"/>
        <dbReference type="ChEBI" id="CHEBI:15378"/>
        <dbReference type="ChEBI" id="CHEBI:30616"/>
        <dbReference type="ChEBI" id="CHEBI:33019"/>
        <dbReference type="ChEBI" id="CHEBI:57912"/>
        <dbReference type="ChEBI" id="CHEBI:78442"/>
        <dbReference type="ChEBI" id="CHEBI:78535"/>
        <dbReference type="ChEBI" id="CHEBI:456215"/>
        <dbReference type="EC" id="6.1.1.2"/>
    </reaction>
</comment>
<sequence>MGNIILTGDRPTGKLHLGHYVGSLKNRVIMQNEGNFDKMYVMIADAQALTDNFNNPDKVRDNIIEVALDYLSCGIDPNKVTIFVQSHVEQLTELMFYYMNLVTLSRLERNPTVKAEIKQKEFGASIPVGFLTYPISQAADITLFNANIVPVGEDQLPMLEQTREIVRTFNNYYSEVLVEPKAVIPDNKICSRLPGLDGKAKMSKSLGNCIYLSDSEKDVKSKVMSMFTDPNHIQITDPGKVEGNTVFTYLDAFCTDDDFSEFLPDYKNLDELKDHYRRGGLGDVKIKKFLNNILQKELSPIREKRKHYEQNIPEIFDMLLKGSEDAREVGAETLKKVKAAMGINYFEDVELINKQQQKYK</sequence>
<dbReference type="AlphaFoldDB" id="A0A233VMS2"/>
<keyword evidence="3 10" id="KW-0436">Ligase</keyword>
<evidence type="ECO:0000256" key="5">
    <source>
        <dbReference type="ARBA" id="ARBA00022840"/>
    </source>
</evidence>
<comment type="similarity">
    <text evidence="1 10">Belongs to the class-I aminoacyl-tRNA synthetase family.</text>
</comment>
<comment type="caution">
    <text evidence="11">The sequence shown here is derived from an EMBL/GenBank/DDBJ whole genome shotgun (WGS) entry which is preliminary data.</text>
</comment>
<dbReference type="InterPro" id="IPR002305">
    <property type="entry name" value="aa-tRNA-synth_Ic"/>
</dbReference>
<dbReference type="Pfam" id="PF00579">
    <property type="entry name" value="tRNA-synt_1b"/>
    <property type="match status" value="1"/>
</dbReference>
<dbReference type="FunFam" id="1.10.240.10:FF:000005">
    <property type="entry name" value="Tryptophan--tRNA ligase"/>
    <property type="match status" value="1"/>
</dbReference>
<name>A0A233VMS2_FINMA</name>
<dbReference type="GO" id="GO:0005524">
    <property type="term" value="F:ATP binding"/>
    <property type="evidence" value="ECO:0007669"/>
    <property type="project" value="UniProtKB-KW"/>
</dbReference>
<evidence type="ECO:0000256" key="8">
    <source>
        <dbReference type="ARBA" id="ARBA00049929"/>
    </source>
</evidence>
<dbReference type="GO" id="GO:0004830">
    <property type="term" value="F:tryptophan-tRNA ligase activity"/>
    <property type="evidence" value="ECO:0007669"/>
    <property type="project" value="UniProtKB-UniRule"/>
</dbReference>